<evidence type="ECO:0000259" key="6">
    <source>
        <dbReference type="PROSITE" id="PS51094"/>
    </source>
</evidence>
<dbReference type="PROSITE" id="PS51094">
    <property type="entry name" value="PTS_EIIA_TYPE_2"/>
    <property type="match status" value="1"/>
</dbReference>
<dbReference type="InterPro" id="IPR004715">
    <property type="entry name" value="PTS_IIA_fruc"/>
</dbReference>
<organism evidence="7 8">
    <name type="scientific">Streptococcus ratti FA-1 = DSM 20564</name>
    <dbReference type="NCBI Taxonomy" id="699248"/>
    <lineage>
        <taxon>Bacteria</taxon>
        <taxon>Bacillati</taxon>
        <taxon>Bacillota</taxon>
        <taxon>Bacilli</taxon>
        <taxon>Lactobacillales</taxon>
        <taxon>Streptococcaceae</taxon>
        <taxon>Streptococcus</taxon>
    </lineage>
</organism>
<keyword evidence="8" id="KW-1185">Reference proteome</keyword>
<dbReference type="PANTHER" id="PTHR47738">
    <property type="entry name" value="PTS SYSTEM FRUCTOSE-LIKE EIIA COMPONENT-RELATED"/>
    <property type="match status" value="1"/>
</dbReference>
<sequence length="148" mass="16199">MIDESLIKIALTLESQEDVFQYLSELVVKEGYAKEASEVLKALKDREAEGSTGMMDGFAIPHAKSSTITKPGVALLKLAAGINWESMDGKPTQYIVALFIPETEAGTTHLKLLSQLARLLMKDDFKKAFEAAQTPPELKALLEDKLSS</sequence>
<keyword evidence="1" id="KW-0813">Transport</keyword>
<dbReference type="CDD" id="cd00211">
    <property type="entry name" value="PTS_IIA_fru"/>
    <property type="match status" value="1"/>
</dbReference>
<dbReference type="InterPro" id="IPR016152">
    <property type="entry name" value="PTrfase/Anion_transptr"/>
</dbReference>
<feature type="domain" description="PTS EIIA type-2" evidence="6">
    <location>
        <begin position="1"/>
        <end position="145"/>
    </location>
</feature>
<dbReference type="RefSeq" id="WP_003088650.1">
    <property type="nucleotide sequence ID" value="NZ_AJTZ01000005.1"/>
</dbReference>
<keyword evidence="5" id="KW-0598">Phosphotransferase system</keyword>
<dbReference type="Pfam" id="PF00359">
    <property type="entry name" value="PTS_EIIA_2"/>
    <property type="match status" value="1"/>
</dbReference>
<evidence type="ECO:0000256" key="4">
    <source>
        <dbReference type="ARBA" id="ARBA00022679"/>
    </source>
</evidence>
<protein>
    <submittedName>
        <fullName evidence="7">PTS system, fructose-specific IIA component</fullName>
    </submittedName>
</protein>
<dbReference type="InterPro" id="IPR002178">
    <property type="entry name" value="PTS_EIIA_type-2_dom"/>
</dbReference>
<gene>
    <name evidence="7" type="ORF">SRA_06086</name>
</gene>
<dbReference type="Proteomes" id="UP000007815">
    <property type="component" value="Unassembled WGS sequence"/>
</dbReference>
<dbReference type="NCBIfam" id="TIGR00848">
    <property type="entry name" value="fruA"/>
    <property type="match status" value="1"/>
</dbReference>
<accession>A0ABP2QYD8</accession>
<name>A0ABP2QYD8_STRRT</name>
<keyword evidence="3" id="KW-0762">Sugar transport</keyword>
<evidence type="ECO:0000313" key="8">
    <source>
        <dbReference type="Proteomes" id="UP000007815"/>
    </source>
</evidence>
<reference evidence="7 8" key="1">
    <citation type="submission" date="2009-12" db="EMBL/GenBank/DDBJ databases">
        <authorList>
            <person name="Lefebure T."/>
            <person name="Cornejo O.E."/>
            <person name="Pavinski Bitar P.D."/>
            <person name="Lang P."/>
            <person name="Stanhope M.J."/>
        </authorList>
    </citation>
    <scope>NUCLEOTIDE SEQUENCE [LARGE SCALE GENOMIC DNA]</scope>
    <source>
        <strain evidence="7 8">FA-1</strain>
    </source>
</reference>
<dbReference type="InterPro" id="IPR051541">
    <property type="entry name" value="PTS_SugarTrans_NitroReg"/>
</dbReference>
<evidence type="ECO:0000256" key="5">
    <source>
        <dbReference type="ARBA" id="ARBA00022683"/>
    </source>
</evidence>
<evidence type="ECO:0000256" key="2">
    <source>
        <dbReference type="ARBA" id="ARBA00022553"/>
    </source>
</evidence>
<evidence type="ECO:0000256" key="1">
    <source>
        <dbReference type="ARBA" id="ARBA00022448"/>
    </source>
</evidence>
<keyword evidence="2" id="KW-0597">Phosphoprotein</keyword>
<comment type="caution">
    <text evidence="7">The sequence shown here is derived from an EMBL/GenBank/DDBJ whole genome shotgun (WGS) entry which is preliminary data.</text>
</comment>
<dbReference type="Gene3D" id="3.40.930.10">
    <property type="entry name" value="Mannitol-specific EII, Chain A"/>
    <property type="match status" value="1"/>
</dbReference>
<proteinExistence type="predicted"/>
<dbReference type="SUPFAM" id="SSF55804">
    <property type="entry name" value="Phoshotransferase/anion transport protein"/>
    <property type="match status" value="1"/>
</dbReference>
<evidence type="ECO:0000256" key="3">
    <source>
        <dbReference type="ARBA" id="ARBA00022597"/>
    </source>
</evidence>
<evidence type="ECO:0000313" key="7">
    <source>
        <dbReference type="EMBL" id="EJN94083.1"/>
    </source>
</evidence>
<dbReference type="EMBL" id="AJTZ01000005">
    <property type="protein sequence ID" value="EJN94083.1"/>
    <property type="molecule type" value="Genomic_DNA"/>
</dbReference>
<keyword evidence="4" id="KW-0808">Transferase</keyword>